<proteinExistence type="predicted"/>
<name>A0ABN9E3L8_9NEOB</name>
<evidence type="ECO:0000313" key="1">
    <source>
        <dbReference type="EMBL" id="CAI9579384.1"/>
    </source>
</evidence>
<dbReference type="Proteomes" id="UP001162483">
    <property type="component" value="Unassembled WGS sequence"/>
</dbReference>
<evidence type="ECO:0000313" key="2">
    <source>
        <dbReference type="Proteomes" id="UP001162483"/>
    </source>
</evidence>
<protein>
    <submittedName>
        <fullName evidence="1">Uncharacterized protein</fullName>
    </submittedName>
</protein>
<accession>A0ABN9E3L8</accession>
<organism evidence="1 2">
    <name type="scientific">Staurois parvus</name>
    <dbReference type="NCBI Taxonomy" id="386267"/>
    <lineage>
        <taxon>Eukaryota</taxon>
        <taxon>Metazoa</taxon>
        <taxon>Chordata</taxon>
        <taxon>Craniata</taxon>
        <taxon>Vertebrata</taxon>
        <taxon>Euteleostomi</taxon>
        <taxon>Amphibia</taxon>
        <taxon>Batrachia</taxon>
        <taxon>Anura</taxon>
        <taxon>Neobatrachia</taxon>
        <taxon>Ranoidea</taxon>
        <taxon>Ranidae</taxon>
        <taxon>Staurois</taxon>
    </lineage>
</organism>
<reference evidence="1" key="1">
    <citation type="submission" date="2023-05" db="EMBL/GenBank/DDBJ databases">
        <authorList>
            <person name="Stuckert A."/>
        </authorList>
    </citation>
    <scope>NUCLEOTIDE SEQUENCE</scope>
</reference>
<sequence length="47" mass="5196">MCAGSVQGARSQHKCPFLIERKCEGRSASRPRCREAAHLRSAGVKRL</sequence>
<dbReference type="EMBL" id="CATNWA010015091">
    <property type="protein sequence ID" value="CAI9579384.1"/>
    <property type="molecule type" value="Genomic_DNA"/>
</dbReference>
<gene>
    <name evidence="1" type="ORF">SPARVUS_LOCUS9063877</name>
</gene>
<keyword evidence="2" id="KW-1185">Reference proteome</keyword>
<feature type="non-terminal residue" evidence="1">
    <location>
        <position position="47"/>
    </location>
</feature>
<comment type="caution">
    <text evidence="1">The sequence shown here is derived from an EMBL/GenBank/DDBJ whole genome shotgun (WGS) entry which is preliminary data.</text>
</comment>